<keyword evidence="3" id="KW-1185">Reference proteome</keyword>
<gene>
    <name evidence="2" type="ORF">N658DRAFT_500634</name>
</gene>
<reference evidence="2" key="1">
    <citation type="journal article" date="2023" name="Mol. Phylogenet. Evol.">
        <title>Genome-scale phylogeny and comparative genomics of the fungal order Sordariales.</title>
        <authorList>
            <person name="Hensen N."/>
            <person name="Bonometti L."/>
            <person name="Westerberg I."/>
            <person name="Brannstrom I.O."/>
            <person name="Guillou S."/>
            <person name="Cros-Aarteil S."/>
            <person name="Calhoun S."/>
            <person name="Haridas S."/>
            <person name="Kuo A."/>
            <person name="Mondo S."/>
            <person name="Pangilinan J."/>
            <person name="Riley R."/>
            <person name="LaButti K."/>
            <person name="Andreopoulos B."/>
            <person name="Lipzen A."/>
            <person name="Chen C."/>
            <person name="Yan M."/>
            <person name="Daum C."/>
            <person name="Ng V."/>
            <person name="Clum A."/>
            <person name="Steindorff A."/>
            <person name="Ohm R.A."/>
            <person name="Martin F."/>
            <person name="Silar P."/>
            <person name="Natvig D.O."/>
            <person name="Lalanne C."/>
            <person name="Gautier V."/>
            <person name="Ament-Velasquez S.L."/>
            <person name="Kruys A."/>
            <person name="Hutchinson M.I."/>
            <person name="Powell A.J."/>
            <person name="Barry K."/>
            <person name="Miller A.N."/>
            <person name="Grigoriev I.V."/>
            <person name="Debuchy R."/>
            <person name="Gladieux P."/>
            <person name="Hiltunen Thoren M."/>
            <person name="Johannesson H."/>
        </authorList>
    </citation>
    <scope>NUCLEOTIDE SEQUENCE</scope>
    <source>
        <strain evidence="2">CBS 757.83</strain>
    </source>
</reference>
<evidence type="ECO:0000313" key="3">
    <source>
        <dbReference type="Proteomes" id="UP001305647"/>
    </source>
</evidence>
<dbReference type="AlphaFoldDB" id="A0AAN6PXD1"/>
<feature type="domain" description="Heterokaryon incompatibility" evidence="1">
    <location>
        <begin position="1"/>
        <end position="89"/>
    </location>
</feature>
<proteinExistence type="predicted"/>
<reference evidence="2" key="2">
    <citation type="submission" date="2023-05" db="EMBL/GenBank/DDBJ databases">
        <authorList>
            <consortium name="Lawrence Berkeley National Laboratory"/>
            <person name="Steindorff A."/>
            <person name="Hensen N."/>
            <person name="Bonometti L."/>
            <person name="Westerberg I."/>
            <person name="Brannstrom I.O."/>
            <person name="Guillou S."/>
            <person name="Cros-Aarteil S."/>
            <person name="Calhoun S."/>
            <person name="Haridas S."/>
            <person name="Kuo A."/>
            <person name="Mondo S."/>
            <person name="Pangilinan J."/>
            <person name="Riley R."/>
            <person name="Labutti K."/>
            <person name="Andreopoulos B."/>
            <person name="Lipzen A."/>
            <person name="Chen C."/>
            <person name="Yanf M."/>
            <person name="Daum C."/>
            <person name="Ng V."/>
            <person name="Clum A."/>
            <person name="Ohm R."/>
            <person name="Martin F."/>
            <person name="Silar P."/>
            <person name="Natvig D."/>
            <person name="Lalanne C."/>
            <person name="Gautier V."/>
            <person name="Ament-Velasquez S.L."/>
            <person name="Kruys A."/>
            <person name="Hutchinson M.I."/>
            <person name="Powell A.J."/>
            <person name="Barry K."/>
            <person name="Miller A.N."/>
            <person name="Grigoriev I.V."/>
            <person name="Debuchy R."/>
            <person name="Gladieux P."/>
            <person name="Thoren M.H."/>
            <person name="Johannesson H."/>
        </authorList>
    </citation>
    <scope>NUCLEOTIDE SEQUENCE</scope>
    <source>
        <strain evidence="2">CBS 757.83</strain>
    </source>
</reference>
<sequence>MCLNQNDLIEKASQVRMMGDIYLKSKQVLVWLGTSTPQSVRAFSFMSSIEQGAAPDPDDWDTKPNPAGLEEVLSFLDRPWFRRVWVIQEATLNGNLLIACGHDRISFDVFRDCTFAIWGSLDTLSQYEADHPSVRGLWCVNRMIHLRKTFQADGAVGYETLLEAAFHVEATDPRDKVYAFRGIAHRDGRPVPEPDYAVSVEQVYRQTAEALLCHGQSLDLLAICSVANRKHPSMLPTWVPDPTLLVLLALLNYPLPPPLFHLNPPHFPPSLPPFPLSRLTQKSRAPTR</sequence>
<organism evidence="2 3">
    <name type="scientific">Parathielavia hyrcaniae</name>
    <dbReference type="NCBI Taxonomy" id="113614"/>
    <lineage>
        <taxon>Eukaryota</taxon>
        <taxon>Fungi</taxon>
        <taxon>Dikarya</taxon>
        <taxon>Ascomycota</taxon>
        <taxon>Pezizomycotina</taxon>
        <taxon>Sordariomycetes</taxon>
        <taxon>Sordariomycetidae</taxon>
        <taxon>Sordariales</taxon>
        <taxon>Chaetomiaceae</taxon>
        <taxon>Parathielavia</taxon>
    </lineage>
</organism>
<name>A0AAN6PXD1_9PEZI</name>
<dbReference type="Pfam" id="PF06985">
    <property type="entry name" value="HET"/>
    <property type="match status" value="1"/>
</dbReference>
<evidence type="ECO:0000259" key="1">
    <source>
        <dbReference type="Pfam" id="PF06985"/>
    </source>
</evidence>
<accession>A0AAN6PXD1</accession>
<dbReference type="EMBL" id="MU863680">
    <property type="protein sequence ID" value="KAK4097252.1"/>
    <property type="molecule type" value="Genomic_DNA"/>
</dbReference>
<dbReference type="InterPro" id="IPR052895">
    <property type="entry name" value="HetReg/Transcr_Mod"/>
</dbReference>
<protein>
    <submittedName>
        <fullName evidence="2">HET-domain-containing protein</fullName>
    </submittedName>
</protein>
<comment type="caution">
    <text evidence="2">The sequence shown here is derived from an EMBL/GenBank/DDBJ whole genome shotgun (WGS) entry which is preliminary data.</text>
</comment>
<dbReference type="PANTHER" id="PTHR24148:SF73">
    <property type="entry name" value="HET DOMAIN PROTEIN (AFU_ORTHOLOGUE AFUA_8G01020)"/>
    <property type="match status" value="1"/>
</dbReference>
<evidence type="ECO:0000313" key="2">
    <source>
        <dbReference type="EMBL" id="KAK4097252.1"/>
    </source>
</evidence>
<dbReference type="InterPro" id="IPR010730">
    <property type="entry name" value="HET"/>
</dbReference>
<dbReference type="PANTHER" id="PTHR24148">
    <property type="entry name" value="ANKYRIN REPEAT DOMAIN-CONTAINING PROTEIN 39 HOMOLOG-RELATED"/>
    <property type="match status" value="1"/>
</dbReference>
<dbReference type="Proteomes" id="UP001305647">
    <property type="component" value="Unassembled WGS sequence"/>
</dbReference>